<name>A0A6C0LWG6_9ZZZZ</name>
<dbReference type="AlphaFoldDB" id="A0A6C0LWG6"/>
<proteinExistence type="predicted"/>
<evidence type="ECO:0000313" key="1">
    <source>
        <dbReference type="EMBL" id="QHU34710.1"/>
    </source>
</evidence>
<sequence>MKEYIYILSNKDWQYENKYKFGASLSAIIK</sequence>
<dbReference type="EMBL" id="MN740580">
    <property type="protein sequence ID" value="QHU34710.1"/>
    <property type="molecule type" value="Genomic_DNA"/>
</dbReference>
<protein>
    <submittedName>
        <fullName evidence="1">Uncharacterized protein</fullName>
    </submittedName>
</protein>
<reference evidence="1" key="1">
    <citation type="journal article" date="2020" name="Nature">
        <title>Giant virus diversity and host interactions through global metagenomics.</title>
        <authorList>
            <person name="Schulz F."/>
            <person name="Roux S."/>
            <person name="Paez-Espino D."/>
            <person name="Jungbluth S."/>
            <person name="Walsh D.A."/>
            <person name="Denef V.J."/>
            <person name="McMahon K.D."/>
            <person name="Konstantinidis K.T."/>
            <person name="Eloe-Fadrosh E.A."/>
            <person name="Kyrpides N.C."/>
            <person name="Woyke T."/>
        </authorList>
    </citation>
    <scope>NUCLEOTIDE SEQUENCE</scope>
    <source>
        <strain evidence="1">GVMAG-S-1017244-22</strain>
    </source>
</reference>
<accession>A0A6C0LWG6</accession>
<organism evidence="1">
    <name type="scientific">viral metagenome</name>
    <dbReference type="NCBI Taxonomy" id="1070528"/>
    <lineage>
        <taxon>unclassified sequences</taxon>
        <taxon>metagenomes</taxon>
        <taxon>organismal metagenomes</taxon>
    </lineage>
</organism>